<accession>A0A6B0SUB0</accession>
<dbReference type="Proteomes" id="UP000437065">
    <property type="component" value="Unassembled WGS sequence"/>
</dbReference>
<evidence type="ECO:0000313" key="2">
    <source>
        <dbReference type="EMBL" id="MXR42245.1"/>
    </source>
</evidence>
<dbReference type="EMBL" id="WUUS01000008">
    <property type="protein sequence ID" value="MXR42245.1"/>
    <property type="molecule type" value="Genomic_DNA"/>
</dbReference>
<feature type="domain" description="Oxidoreductase molybdopterin-binding" evidence="1">
    <location>
        <begin position="8"/>
        <end position="150"/>
    </location>
</feature>
<protein>
    <submittedName>
        <fullName evidence="2">Molybdopterin-dependent oxidoreductase</fullName>
    </submittedName>
</protein>
<name>A0A6B0SUB0_9EURY</name>
<evidence type="ECO:0000259" key="1">
    <source>
        <dbReference type="Pfam" id="PF00174"/>
    </source>
</evidence>
<sequence>MADLASHDVPDEVDPTDWRLGVTGAVRTPLELTASDLSSFEAETFVGDFACEEGWVAEGLEWRGVRVRRLLDRAGLADGAEYGLVWSMDDGYACAFSLDRLAASVLAVELDGDPLGVEHGGPARLVPTDGGRDCWESVKWATEIEIREERPSEDDTAQEIALSRIE</sequence>
<dbReference type="OrthoDB" id="9576at2157"/>
<dbReference type="PANTHER" id="PTHR43032">
    <property type="entry name" value="PROTEIN-METHIONINE-SULFOXIDE REDUCTASE"/>
    <property type="match status" value="1"/>
</dbReference>
<comment type="caution">
    <text evidence="2">The sequence shown here is derived from an EMBL/GenBank/DDBJ whole genome shotgun (WGS) entry which is preliminary data.</text>
</comment>
<dbReference type="InterPro" id="IPR036374">
    <property type="entry name" value="OxRdtase_Mopterin-bd_sf"/>
</dbReference>
<dbReference type="Pfam" id="PF00174">
    <property type="entry name" value="Oxidored_molyb"/>
    <property type="match status" value="1"/>
</dbReference>
<dbReference type="RefSeq" id="WP_159668161.1">
    <property type="nucleotide sequence ID" value="NZ_WUUS01000008.1"/>
</dbReference>
<dbReference type="CDD" id="cd00321">
    <property type="entry name" value="SO_family_Moco"/>
    <property type="match status" value="1"/>
</dbReference>
<dbReference type="AlphaFoldDB" id="A0A6B0SUB0"/>
<keyword evidence="3" id="KW-1185">Reference proteome</keyword>
<dbReference type="SUPFAM" id="SSF56524">
    <property type="entry name" value="Oxidoreductase molybdopterin-binding domain"/>
    <property type="match status" value="1"/>
</dbReference>
<reference evidence="2 3" key="1">
    <citation type="submission" date="2019-12" db="EMBL/GenBank/DDBJ databases">
        <title>Isolation and characterization of three novel carbon monoxide-oxidizing members of Halobacteria from salione crusts and soils.</title>
        <authorList>
            <person name="Myers M.R."/>
            <person name="King G.M."/>
        </authorList>
    </citation>
    <scope>NUCLEOTIDE SEQUENCE [LARGE SCALE GENOMIC DNA]</scope>
    <source>
        <strain evidence="2 3">WSA2</strain>
    </source>
</reference>
<dbReference type="InterPro" id="IPR000572">
    <property type="entry name" value="OxRdtase_Mopterin-bd_dom"/>
</dbReference>
<gene>
    <name evidence="2" type="ORF">GRX01_12965</name>
</gene>
<evidence type="ECO:0000313" key="3">
    <source>
        <dbReference type="Proteomes" id="UP000437065"/>
    </source>
</evidence>
<dbReference type="Gene3D" id="3.90.420.10">
    <property type="entry name" value="Oxidoreductase, molybdopterin-binding domain"/>
    <property type="match status" value="1"/>
</dbReference>
<organism evidence="2 3">
    <name type="scientific">Halobaculum saliterrae</name>
    <dbReference type="NCBI Taxonomy" id="2073113"/>
    <lineage>
        <taxon>Archaea</taxon>
        <taxon>Methanobacteriati</taxon>
        <taxon>Methanobacteriota</taxon>
        <taxon>Stenosarchaea group</taxon>
        <taxon>Halobacteria</taxon>
        <taxon>Halobacteriales</taxon>
        <taxon>Haloferacaceae</taxon>
        <taxon>Halobaculum</taxon>
    </lineage>
</organism>
<proteinExistence type="predicted"/>
<dbReference type="PANTHER" id="PTHR43032:SF4">
    <property type="entry name" value="OXIDOREDUCTASE MOLYBDOPTERIN-BINDING DOMAIN-CONTAINING PROTEIN"/>
    <property type="match status" value="1"/>
</dbReference>